<evidence type="ECO:0000313" key="3">
    <source>
        <dbReference type="Proteomes" id="UP001519667"/>
    </source>
</evidence>
<feature type="region of interest" description="Disordered" evidence="1">
    <location>
        <begin position="86"/>
        <end position="112"/>
    </location>
</feature>
<name>A0ABS5XCG7_9GAMM</name>
<keyword evidence="3" id="KW-1185">Reference proteome</keyword>
<evidence type="ECO:0000256" key="1">
    <source>
        <dbReference type="SAM" id="MobiDB-lite"/>
    </source>
</evidence>
<sequence length="180" mass="19422">MTNKKSGDRVFTSATHSPVIAGFQQLVKIKDGTFPWTQMVSPREMYFVYDMLAAAEADKDFTLTPAQGRFGLRIIHKLELSQSHWAADSAAGPKTGSASSKKGKGLSSRADAVARRQAKNQLKRAGVTWTKSTPSDLDLVEMLCSIGAIEQSVPRAKAREALIAWSQSASAAIKKGLVAQ</sequence>
<evidence type="ECO:0000313" key="2">
    <source>
        <dbReference type="EMBL" id="MBT8764856.1"/>
    </source>
</evidence>
<gene>
    <name evidence="2" type="ORF">J7302_01680</name>
</gene>
<dbReference type="EMBL" id="JAGTIS010000001">
    <property type="protein sequence ID" value="MBT8764856.1"/>
    <property type="molecule type" value="Genomic_DNA"/>
</dbReference>
<comment type="caution">
    <text evidence="2">The sequence shown here is derived from an EMBL/GenBank/DDBJ whole genome shotgun (WGS) entry which is preliminary data.</text>
</comment>
<dbReference type="RefSeq" id="WP_215369471.1">
    <property type="nucleotide sequence ID" value="NZ_JAGTIS010000001.1"/>
</dbReference>
<reference evidence="2 3" key="1">
    <citation type="submission" date="2021-04" db="EMBL/GenBank/DDBJ databases">
        <title>Pseudomonas boanensis sp. nov., a bacterium isolated from river water used for household purposes in Boane District, Mozambique.</title>
        <authorList>
            <person name="Nicklasson M."/>
            <person name="Martin-Rodriguez A.J."/>
            <person name="Thorell K."/>
            <person name="Neves L."/>
            <person name="Mussagy A."/>
            <person name="Rydberg H.A."/>
            <person name="Hernroth B."/>
            <person name="Svensson-Stadler L."/>
            <person name="Sjoling A."/>
        </authorList>
    </citation>
    <scope>NUCLEOTIDE SEQUENCE [LARGE SCALE GENOMIC DNA]</scope>
    <source>
        <strain evidence="2 3">DB1</strain>
    </source>
</reference>
<feature type="compositionally biased region" description="Low complexity" evidence="1">
    <location>
        <begin position="89"/>
        <end position="110"/>
    </location>
</feature>
<protein>
    <submittedName>
        <fullName evidence="2">Uncharacterized protein</fullName>
    </submittedName>
</protein>
<organism evidence="2 3">
    <name type="scientific">Metapseudomonas boanensis</name>
    <dbReference type="NCBI Taxonomy" id="2822138"/>
    <lineage>
        <taxon>Bacteria</taxon>
        <taxon>Pseudomonadati</taxon>
        <taxon>Pseudomonadota</taxon>
        <taxon>Gammaproteobacteria</taxon>
        <taxon>Pseudomonadales</taxon>
        <taxon>Pseudomonadaceae</taxon>
        <taxon>Metapseudomonas</taxon>
    </lineage>
</organism>
<dbReference type="Proteomes" id="UP001519667">
    <property type="component" value="Unassembled WGS sequence"/>
</dbReference>
<proteinExistence type="predicted"/>
<accession>A0ABS5XCG7</accession>